<evidence type="ECO:0000256" key="5">
    <source>
        <dbReference type="ARBA" id="ARBA00023136"/>
    </source>
</evidence>
<keyword evidence="3 7" id="KW-0812">Transmembrane</keyword>
<reference evidence="8" key="1">
    <citation type="journal article" date="2021" name="Nat. Commun.">
        <title>Genetic determinants of endophytism in the Arabidopsis root mycobiome.</title>
        <authorList>
            <person name="Mesny F."/>
            <person name="Miyauchi S."/>
            <person name="Thiergart T."/>
            <person name="Pickel B."/>
            <person name="Atanasova L."/>
            <person name="Karlsson M."/>
            <person name="Huettel B."/>
            <person name="Barry K.W."/>
            <person name="Haridas S."/>
            <person name="Chen C."/>
            <person name="Bauer D."/>
            <person name="Andreopoulos W."/>
            <person name="Pangilinan J."/>
            <person name="LaButti K."/>
            <person name="Riley R."/>
            <person name="Lipzen A."/>
            <person name="Clum A."/>
            <person name="Drula E."/>
            <person name="Henrissat B."/>
            <person name="Kohler A."/>
            <person name="Grigoriev I.V."/>
            <person name="Martin F.M."/>
            <person name="Hacquard S."/>
        </authorList>
    </citation>
    <scope>NUCLEOTIDE SEQUENCE</scope>
    <source>
        <strain evidence="8">MPI-SDFR-AT-0117</strain>
    </source>
</reference>
<dbReference type="GO" id="GO:0005886">
    <property type="term" value="C:plasma membrane"/>
    <property type="evidence" value="ECO:0007669"/>
    <property type="project" value="TreeGrafter"/>
</dbReference>
<evidence type="ECO:0000256" key="2">
    <source>
        <dbReference type="ARBA" id="ARBA00005587"/>
    </source>
</evidence>
<dbReference type="Proteomes" id="UP000770015">
    <property type="component" value="Unassembled WGS sequence"/>
</dbReference>
<dbReference type="InterPro" id="IPR000791">
    <property type="entry name" value="Gpr1/Fun34/SatP-like"/>
</dbReference>
<organism evidence="8 9">
    <name type="scientific">Plectosphaerella plurivora</name>
    <dbReference type="NCBI Taxonomy" id="936078"/>
    <lineage>
        <taxon>Eukaryota</taxon>
        <taxon>Fungi</taxon>
        <taxon>Dikarya</taxon>
        <taxon>Ascomycota</taxon>
        <taxon>Pezizomycotina</taxon>
        <taxon>Sordariomycetes</taxon>
        <taxon>Hypocreomycetidae</taxon>
        <taxon>Glomerellales</taxon>
        <taxon>Plectosphaerellaceae</taxon>
        <taxon>Plectosphaerella</taxon>
    </lineage>
</organism>
<feature type="transmembrane region" description="Helical" evidence="7">
    <location>
        <begin position="58"/>
        <end position="78"/>
    </location>
</feature>
<keyword evidence="5 7" id="KW-0472">Membrane</keyword>
<proteinExistence type="inferred from homology"/>
<evidence type="ECO:0000256" key="4">
    <source>
        <dbReference type="ARBA" id="ARBA00022989"/>
    </source>
</evidence>
<evidence type="ECO:0000313" key="8">
    <source>
        <dbReference type="EMBL" id="KAH6658847.1"/>
    </source>
</evidence>
<evidence type="ECO:0000256" key="6">
    <source>
        <dbReference type="SAM" id="MobiDB-lite"/>
    </source>
</evidence>
<evidence type="ECO:0000256" key="7">
    <source>
        <dbReference type="SAM" id="Phobius"/>
    </source>
</evidence>
<comment type="subcellular location">
    <subcellularLocation>
        <location evidence="1">Membrane</location>
        <topology evidence="1">Multi-pass membrane protein</topology>
    </subcellularLocation>
</comment>
<feature type="transmembrane region" description="Helical" evidence="7">
    <location>
        <begin position="84"/>
        <end position="108"/>
    </location>
</feature>
<keyword evidence="9" id="KW-1185">Reference proteome</keyword>
<dbReference type="EMBL" id="JAGSXJ010000057">
    <property type="protein sequence ID" value="KAH6658847.1"/>
    <property type="molecule type" value="Genomic_DNA"/>
</dbReference>
<feature type="transmembrane region" description="Helical" evidence="7">
    <location>
        <begin position="147"/>
        <end position="165"/>
    </location>
</feature>
<feature type="transmembrane region" description="Helical" evidence="7">
    <location>
        <begin position="185"/>
        <end position="205"/>
    </location>
</feature>
<feature type="transmembrane region" description="Helical" evidence="7">
    <location>
        <begin position="28"/>
        <end position="46"/>
    </location>
</feature>
<protein>
    <submittedName>
        <fullName evidence="8">GPR1/FUN34/yaaH family-domain-containing protein</fullName>
    </submittedName>
</protein>
<comment type="caution">
    <text evidence="8">The sequence shown here is derived from an EMBL/GenBank/DDBJ whole genome shotgun (WGS) entry which is preliminary data.</text>
</comment>
<feature type="compositionally biased region" description="Basic and acidic residues" evidence="6">
    <location>
        <begin position="1"/>
        <end position="13"/>
    </location>
</feature>
<evidence type="ECO:0000256" key="1">
    <source>
        <dbReference type="ARBA" id="ARBA00004141"/>
    </source>
</evidence>
<comment type="similarity">
    <text evidence="2">Belongs to the acetate uptake transporter (AceTr) (TC 2.A.96) family.</text>
</comment>
<name>A0A9P9A1Y7_9PEZI</name>
<dbReference type="Pfam" id="PF01184">
    <property type="entry name" value="Gpr1_Fun34_YaaH"/>
    <property type="match status" value="1"/>
</dbReference>
<sequence length="229" mass="25088">MSDKQAQRMESPHEVQGPPYRSTLADPAPLAMGGFATTLLSVSLAMMNFRGVAVQTMFIGNLCFVACIGLLISAQWSMVKGDTFSYTVLSAFGLFYGGYGALMVPSLGIAESYGGYTPEFYNAFGFFILIWAVLNVFFLIASIRHNIVYILIFVSIEFCLVIDGASQFIKADGYDASYITLQKAAGAFGFIAGLLGYYTTAHYLFEDALGFSVPMGDLSRFWKKRRGLD</sequence>
<dbReference type="AlphaFoldDB" id="A0A9P9A1Y7"/>
<gene>
    <name evidence="8" type="ORF">F5X68DRAFT_237978</name>
</gene>
<dbReference type="PANTHER" id="PTHR31123:SF7">
    <property type="entry name" value="MARVEL DOMAIN-CONTAINING PROTEIN"/>
    <property type="match status" value="1"/>
</dbReference>
<feature type="region of interest" description="Disordered" evidence="6">
    <location>
        <begin position="1"/>
        <end position="21"/>
    </location>
</feature>
<dbReference type="GO" id="GO:0015123">
    <property type="term" value="F:acetate transmembrane transporter activity"/>
    <property type="evidence" value="ECO:0007669"/>
    <property type="project" value="TreeGrafter"/>
</dbReference>
<dbReference type="OrthoDB" id="3648309at2759"/>
<dbReference type="InterPro" id="IPR051633">
    <property type="entry name" value="AceTr"/>
</dbReference>
<keyword evidence="4 7" id="KW-1133">Transmembrane helix</keyword>
<evidence type="ECO:0000313" key="9">
    <source>
        <dbReference type="Proteomes" id="UP000770015"/>
    </source>
</evidence>
<dbReference type="PANTHER" id="PTHR31123">
    <property type="entry name" value="ACCUMULATION OF DYADS PROTEIN 2-RELATED"/>
    <property type="match status" value="1"/>
</dbReference>
<evidence type="ECO:0000256" key="3">
    <source>
        <dbReference type="ARBA" id="ARBA00022692"/>
    </source>
</evidence>
<feature type="transmembrane region" description="Helical" evidence="7">
    <location>
        <begin position="120"/>
        <end position="141"/>
    </location>
</feature>
<accession>A0A9P9A1Y7</accession>